<sequence length="69" mass="7576">MESTKKDHNGLPVLVLYSGKTVFVTYCGQGQPATVEKEEGKEKMVIKPGRKICLVLSPCTLEITARNIP</sequence>
<evidence type="ECO:0000313" key="1">
    <source>
        <dbReference type="EMBL" id="KAJ5604107.1"/>
    </source>
</evidence>
<protein>
    <submittedName>
        <fullName evidence="1">Uncharacterized protein</fullName>
    </submittedName>
</protein>
<keyword evidence="2" id="KW-1185">Reference proteome</keyword>
<organism evidence="1 2">
    <name type="scientific">Penicillium hordei</name>
    <dbReference type="NCBI Taxonomy" id="40994"/>
    <lineage>
        <taxon>Eukaryota</taxon>
        <taxon>Fungi</taxon>
        <taxon>Dikarya</taxon>
        <taxon>Ascomycota</taxon>
        <taxon>Pezizomycotina</taxon>
        <taxon>Eurotiomycetes</taxon>
        <taxon>Eurotiomycetidae</taxon>
        <taxon>Eurotiales</taxon>
        <taxon>Aspergillaceae</taxon>
        <taxon>Penicillium</taxon>
    </lineage>
</organism>
<gene>
    <name evidence="1" type="ORF">N7537_007063</name>
</gene>
<dbReference type="AlphaFoldDB" id="A0AAD6H4T0"/>
<dbReference type="RefSeq" id="XP_056753905.1">
    <property type="nucleotide sequence ID" value="XM_056898120.1"/>
</dbReference>
<reference evidence="1" key="1">
    <citation type="journal article" date="2023" name="IMA Fungus">
        <title>Comparative genomic study of the Penicillium genus elucidates a diverse pangenome and 15 lateral gene transfer events.</title>
        <authorList>
            <person name="Petersen C."/>
            <person name="Sorensen T."/>
            <person name="Nielsen M.R."/>
            <person name="Sondergaard T.E."/>
            <person name="Sorensen J.L."/>
            <person name="Fitzpatrick D.A."/>
            <person name="Frisvad J.C."/>
            <person name="Nielsen K.L."/>
        </authorList>
    </citation>
    <scope>NUCLEOTIDE SEQUENCE</scope>
    <source>
        <strain evidence="1">IBT 12815</strain>
    </source>
</reference>
<proteinExistence type="predicted"/>
<dbReference type="EMBL" id="JAQJAE010000003">
    <property type="protein sequence ID" value="KAJ5604107.1"/>
    <property type="molecule type" value="Genomic_DNA"/>
</dbReference>
<dbReference type="Proteomes" id="UP001213799">
    <property type="component" value="Unassembled WGS sequence"/>
</dbReference>
<name>A0AAD6H4T0_9EURO</name>
<accession>A0AAD6H4T0</accession>
<reference evidence="1" key="2">
    <citation type="submission" date="2023-01" db="EMBL/GenBank/DDBJ databases">
        <authorList>
            <person name="Petersen C."/>
        </authorList>
    </citation>
    <scope>NUCLEOTIDE SEQUENCE</scope>
    <source>
        <strain evidence="1">IBT 12815</strain>
    </source>
</reference>
<evidence type="ECO:0000313" key="2">
    <source>
        <dbReference type="Proteomes" id="UP001213799"/>
    </source>
</evidence>
<comment type="caution">
    <text evidence="1">The sequence shown here is derived from an EMBL/GenBank/DDBJ whole genome shotgun (WGS) entry which is preliminary data.</text>
</comment>
<dbReference type="GeneID" id="81588362"/>